<proteinExistence type="inferred from homology"/>
<evidence type="ECO:0000313" key="11">
    <source>
        <dbReference type="Proteomes" id="UP000238217"/>
    </source>
</evidence>
<evidence type="ECO:0000256" key="6">
    <source>
        <dbReference type="ARBA" id="ARBA00023136"/>
    </source>
</evidence>
<feature type="transmembrane region" description="Helical" evidence="7">
    <location>
        <begin position="32"/>
        <end position="55"/>
    </location>
</feature>
<dbReference type="GO" id="GO:0055085">
    <property type="term" value="P:transmembrane transport"/>
    <property type="evidence" value="ECO:0007669"/>
    <property type="project" value="InterPro"/>
</dbReference>
<feature type="transmembrane region" description="Helical" evidence="7">
    <location>
        <begin position="125"/>
        <end position="146"/>
    </location>
</feature>
<keyword evidence="2 7" id="KW-0813">Transport</keyword>
<dbReference type="PANTHER" id="PTHR30151:SF20">
    <property type="entry name" value="ABC TRANSPORTER PERMEASE PROTEIN HI_0355-RELATED"/>
    <property type="match status" value="1"/>
</dbReference>
<evidence type="ECO:0000256" key="3">
    <source>
        <dbReference type="ARBA" id="ARBA00022475"/>
    </source>
</evidence>
<accession>A0A2T0YII1</accession>
<dbReference type="Proteomes" id="UP000238217">
    <property type="component" value="Unassembled WGS sequence"/>
</dbReference>
<dbReference type="PANTHER" id="PTHR30151">
    <property type="entry name" value="ALKANE SULFONATE ABC TRANSPORTER-RELATED, MEMBRANE SUBUNIT"/>
    <property type="match status" value="1"/>
</dbReference>
<dbReference type="SUPFAM" id="SSF161098">
    <property type="entry name" value="MetI-like"/>
    <property type="match status" value="1"/>
</dbReference>
<dbReference type="OrthoDB" id="5140822at2"/>
<keyword evidence="11" id="KW-1185">Reference proteome</keyword>
<name>A0A2T0YII1_9MICC</name>
<keyword evidence="6 7" id="KW-0472">Membrane</keyword>
<gene>
    <name evidence="10" type="ORF">BCL67_11045</name>
</gene>
<evidence type="ECO:0000256" key="1">
    <source>
        <dbReference type="ARBA" id="ARBA00004651"/>
    </source>
</evidence>
<keyword evidence="4 7" id="KW-0812">Transmembrane</keyword>
<protein>
    <submittedName>
        <fullName evidence="10">ABC-type nitrate/sulfonate/bicarbonate transport system permease component</fullName>
    </submittedName>
</protein>
<feature type="transmembrane region" description="Helical" evidence="7">
    <location>
        <begin position="256"/>
        <end position="277"/>
    </location>
</feature>
<evidence type="ECO:0000256" key="5">
    <source>
        <dbReference type="ARBA" id="ARBA00022989"/>
    </source>
</evidence>
<sequence>MSHGSAVGTEPTAASSVKSAPARPSSFTLPRWAPGAMGLLVVLVVWWVVGAANLVGRGAGGNVSAVPTPPEVLQQLVTDGFSFYWRNASVTLAEAGIGFAVGNALAVATAGLVLLAPWLERLATQLAVITYCLPLIAIGPVIFAVAGPPISGEPSMTAAVLAGLSVYFVTVVTTIQGLKAADPSGLDVIAVAGGNRFHQLVKVQLITAVPYIFTALKIAAPASVLGAILGEFVGGVDSGLGPAMVSAQETLNVDRLWALALVAVLVAGAAYAVIALAGRLATPWAGKES</sequence>
<evidence type="ECO:0000256" key="7">
    <source>
        <dbReference type="RuleBase" id="RU363032"/>
    </source>
</evidence>
<feature type="transmembrane region" description="Helical" evidence="7">
    <location>
        <begin position="95"/>
        <end position="119"/>
    </location>
</feature>
<dbReference type="InterPro" id="IPR035906">
    <property type="entry name" value="MetI-like_sf"/>
</dbReference>
<reference evidence="10 11" key="1">
    <citation type="submission" date="2018-03" db="EMBL/GenBank/DDBJ databases">
        <title>Comparative analysis of microorganisms from saline springs in Andes Mountain Range, Colombia.</title>
        <authorList>
            <person name="Rubin E."/>
        </authorList>
    </citation>
    <scope>NUCLEOTIDE SEQUENCE [LARGE SCALE GENOMIC DNA]</scope>
    <source>
        <strain evidence="10 11">CG 35</strain>
    </source>
</reference>
<comment type="subcellular location">
    <subcellularLocation>
        <location evidence="1 7">Cell membrane</location>
        <topology evidence="1 7">Multi-pass membrane protein</topology>
    </subcellularLocation>
</comment>
<feature type="transmembrane region" description="Helical" evidence="7">
    <location>
        <begin position="158"/>
        <end position="178"/>
    </location>
</feature>
<evidence type="ECO:0000256" key="4">
    <source>
        <dbReference type="ARBA" id="ARBA00022692"/>
    </source>
</evidence>
<evidence type="ECO:0000313" key="10">
    <source>
        <dbReference type="EMBL" id="PRZ14946.1"/>
    </source>
</evidence>
<feature type="domain" description="ABC transmembrane type-1" evidence="9">
    <location>
        <begin position="84"/>
        <end position="277"/>
    </location>
</feature>
<dbReference type="PROSITE" id="PS50928">
    <property type="entry name" value="ABC_TM1"/>
    <property type="match status" value="1"/>
</dbReference>
<dbReference type="AlphaFoldDB" id="A0A2T0YII1"/>
<dbReference type="EMBL" id="PVTY01000010">
    <property type="protein sequence ID" value="PRZ14946.1"/>
    <property type="molecule type" value="Genomic_DNA"/>
</dbReference>
<dbReference type="GO" id="GO:0005886">
    <property type="term" value="C:plasma membrane"/>
    <property type="evidence" value="ECO:0007669"/>
    <property type="project" value="UniProtKB-SubCell"/>
</dbReference>
<evidence type="ECO:0000256" key="2">
    <source>
        <dbReference type="ARBA" id="ARBA00022448"/>
    </source>
</evidence>
<keyword evidence="5 7" id="KW-1133">Transmembrane helix</keyword>
<organism evidence="10 11">
    <name type="scientific">Nesterenkonia sandarakina</name>
    <dbReference type="NCBI Taxonomy" id="272918"/>
    <lineage>
        <taxon>Bacteria</taxon>
        <taxon>Bacillati</taxon>
        <taxon>Actinomycetota</taxon>
        <taxon>Actinomycetes</taxon>
        <taxon>Micrococcales</taxon>
        <taxon>Micrococcaceae</taxon>
        <taxon>Nesterenkonia</taxon>
    </lineage>
</organism>
<evidence type="ECO:0000259" key="9">
    <source>
        <dbReference type="PROSITE" id="PS50928"/>
    </source>
</evidence>
<dbReference type="Pfam" id="PF00528">
    <property type="entry name" value="BPD_transp_1"/>
    <property type="match status" value="1"/>
</dbReference>
<keyword evidence="3" id="KW-1003">Cell membrane</keyword>
<comment type="caution">
    <text evidence="10">The sequence shown here is derived from an EMBL/GenBank/DDBJ whole genome shotgun (WGS) entry which is preliminary data.</text>
</comment>
<feature type="region of interest" description="Disordered" evidence="8">
    <location>
        <begin position="1"/>
        <end position="24"/>
    </location>
</feature>
<comment type="similarity">
    <text evidence="7">Belongs to the binding-protein-dependent transport system permease family.</text>
</comment>
<dbReference type="InterPro" id="IPR000515">
    <property type="entry name" value="MetI-like"/>
</dbReference>
<dbReference type="Gene3D" id="1.10.3720.10">
    <property type="entry name" value="MetI-like"/>
    <property type="match status" value="1"/>
</dbReference>
<evidence type="ECO:0000256" key="8">
    <source>
        <dbReference type="SAM" id="MobiDB-lite"/>
    </source>
</evidence>